<dbReference type="InterPro" id="IPR045340">
    <property type="entry name" value="DUF6533"/>
</dbReference>
<comment type="caution">
    <text evidence="3">The sequence shown here is derived from an EMBL/GenBank/DDBJ whole genome shotgun (WGS) entry which is preliminary data.</text>
</comment>
<evidence type="ECO:0000256" key="1">
    <source>
        <dbReference type="SAM" id="Phobius"/>
    </source>
</evidence>
<dbReference type="Proteomes" id="UP000017559">
    <property type="component" value="Unassembled WGS sequence"/>
</dbReference>
<organism evidence="3 4">
    <name type="scientific">Moniliophthora roreri (strain MCA 2997)</name>
    <name type="common">Cocoa frosty pod rot fungus</name>
    <name type="synonym">Crinipellis roreri</name>
    <dbReference type="NCBI Taxonomy" id="1381753"/>
    <lineage>
        <taxon>Eukaryota</taxon>
        <taxon>Fungi</taxon>
        <taxon>Dikarya</taxon>
        <taxon>Basidiomycota</taxon>
        <taxon>Agaricomycotina</taxon>
        <taxon>Agaricomycetes</taxon>
        <taxon>Agaricomycetidae</taxon>
        <taxon>Agaricales</taxon>
        <taxon>Marasmiineae</taxon>
        <taxon>Marasmiaceae</taxon>
        <taxon>Moniliophthora</taxon>
    </lineage>
</organism>
<evidence type="ECO:0000313" key="4">
    <source>
        <dbReference type="Proteomes" id="UP000017559"/>
    </source>
</evidence>
<reference evidence="3 4" key="1">
    <citation type="journal article" date="2014" name="BMC Genomics">
        <title>Genome and secretome analysis of the hemibiotrophic fungal pathogen, Moniliophthora roreri, which causes frosty pod rot disease of cacao: mechanisms of the biotrophic and necrotrophic phases.</title>
        <authorList>
            <person name="Meinhardt L.W."/>
            <person name="Costa G.G.L."/>
            <person name="Thomazella D.P.T."/>
            <person name="Teixeira P.J.P.L."/>
            <person name="Carazzolle M.F."/>
            <person name="Schuster S.C."/>
            <person name="Carlson J.E."/>
            <person name="Guiltinan M.J."/>
            <person name="Mieczkowski P."/>
            <person name="Farmer A."/>
            <person name="Ramaraj T."/>
            <person name="Crozier J."/>
            <person name="Davis R.E."/>
            <person name="Shao J."/>
            <person name="Melnick R.L."/>
            <person name="Pereira G.A.G."/>
            <person name="Bailey B.A."/>
        </authorList>
    </citation>
    <scope>NUCLEOTIDE SEQUENCE [LARGE SCALE GENOMIC DNA]</scope>
    <source>
        <strain evidence="3 4">MCA 2997</strain>
    </source>
</reference>
<evidence type="ECO:0000259" key="2">
    <source>
        <dbReference type="Pfam" id="PF20151"/>
    </source>
</evidence>
<keyword evidence="1" id="KW-0812">Transmembrane</keyword>
<dbReference type="EMBL" id="AWSO01000968">
    <property type="protein sequence ID" value="ESK86163.1"/>
    <property type="molecule type" value="Genomic_DNA"/>
</dbReference>
<feature type="transmembrane region" description="Helical" evidence="1">
    <location>
        <begin position="157"/>
        <end position="177"/>
    </location>
</feature>
<feature type="transmembrane region" description="Helical" evidence="1">
    <location>
        <begin position="113"/>
        <end position="136"/>
    </location>
</feature>
<sequence>MNAQLAASCLGLTLTVCDTYLTRKEEKTLIWRSPFRITIVKTLYILSRYLGLTCQMYNVARSAHWKHQYITVPQHSCASHLLFKTLGVQSLLTTLHIILMLRVYALYNKSLNIALILVLLHALRFSATIWTIVRYWDIYKADFGYICFTTESLELKVGLAVFILAEILYQSLIHTLIAKKTWTLPSTWSKTPTLTSVLTRDGFYVFFAIFVAMMAFVGGSYEKGPAPLFIQPLIIFTLSCAGSRVIIRLQCCGNESSSNSQEQGMLSTVAWDTRTFPSSDA</sequence>
<evidence type="ECO:0000313" key="3">
    <source>
        <dbReference type="EMBL" id="ESK86163.1"/>
    </source>
</evidence>
<proteinExistence type="predicted"/>
<name>V2WH58_MONRO</name>
<gene>
    <name evidence="3" type="ORF">Moror_9277</name>
</gene>
<dbReference type="HOGENOM" id="CLU_035509_10_4_1"/>
<keyword evidence="4" id="KW-1185">Reference proteome</keyword>
<feature type="transmembrane region" description="Helical" evidence="1">
    <location>
        <begin position="202"/>
        <end position="221"/>
    </location>
</feature>
<dbReference type="OrthoDB" id="3020506at2759"/>
<keyword evidence="1" id="KW-1133">Transmembrane helix</keyword>
<dbReference type="Pfam" id="PF20151">
    <property type="entry name" value="DUF6533"/>
    <property type="match status" value="1"/>
</dbReference>
<dbReference type="KEGG" id="mrr:Moror_9277"/>
<protein>
    <recommendedName>
        <fullName evidence="2">DUF6533 domain-containing protein</fullName>
    </recommendedName>
</protein>
<dbReference type="AlphaFoldDB" id="V2WH58"/>
<keyword evidence="1" id="KW-0472">Membrane</keyword>
<feature type="transmembrane region" description="Helical" evidence="1">
    <location>
        <begin position="228"/>
        <end position="247"/>
    </location>
</feature>
<accession>V2WH58</accession>
<feature type="domain" description="DUF6533" evidence="2">
    <location>
        <begin position="12"/>
        <end position="52"/>
    </location>
</feature>
<dbReference type="STRING" id="1381753.V2WH58"/>